<dbReference type="Gene3D" id="3.30.450.30">
    <property type="entry name" value="Dynein light chain 2a, cytoplasmic"/>
    <property type="match status" value="1"/>
</dbReference>
<dbReference type="InterPro" id="IPR053141">
    <property type="entry name" value="Mycobact_SerProt_Inhib_Rv3364c"/>
</dbReference>
<reference evidence="3" key="1">
    <citation type="submission" date="2021-04" db="EMBL/GenBank/DDBJ databases">
        <title>Sequencing of actinobacteria type strains.</title>
        <authorList>
            <person name="Nguyen G.-S."/>
            <person name="Wentzel A."/>
        </authorList>
    </citation>
    <scope>NUCLEOTIDE SEQUENCE</scope>
    <source>
        <strain evidence="3">DSM 42095</strain>
    </source>
</reference>
<evidence type="ECO:0000313" key="3">
    <source>
        <dbReference type="EMBL" id="MBR7678135.1"/>
    </source>
</evidence>
<dbReference type="AlphaFoldDB" id="A0A8T4J2C5"/>
<feature type="region of interest" description="Disordered" evidence="1">
    <location>
        <begin position="128"/>
        <end position="149"/>
    </location>
</feature>
<dbReference type="PANTHER" id="PTHR36222:SF1">
    <property type="entry name" value="SERINE PROTEASE INHIBITOR RV3364C"/>
    <property type="match status" value="1"/>
</dbReference>
<comment type="caution">
    <text evidence="3">The sequence shown here is derived from an EMBL/GenBank/DDBJ whole genome shotgun (WGS) entry which is preliminary data.</text>
</comment>
<dbReference type="SMART" id="SM00960">
    <property type="entry name" value="Robl_LC7"/>
    <property type="match status" value="1"/>
</dbReference>
<dbReference type="Pfam" id="PF03259">
    <property type="entry name" value="Robl_LC7"/>
    <property type="match status" value="1"/>
</dbReference>
<keyword evidence="4" id="KW-1185">Reference proteome</keyword>
<evidence type="ECO:0000256" key="1">
    <source>
        <dbReference type="SAM" id="MobiDB-lite"/>
    </source>
</evidence>
<accession>A0A8T4J2C5</accession>
<organism evidence="3 4">
    <name type="scientific">Streptomyces daliensis</name>
    <dbReference type="NCBI Taxonomy" id="299421"/>
    <lineage>
        <taxon>Bacteria</taxon>
        <taxon>Bacillati</taxon>
        <taxon>Actinomycetota</taxon>
        <taxon>Actinomycetes</taxon>
        <taxon>Kitasatosporales</taxon>
        <taxon>Streptomycetaceae</taxon>
        <taxon>Streptomyces</taxon>
    </lineage>
</organism>
<gene>
    <name evidence="3" type="ORF">KDA82_35175</name>
</gene>
<dbReference type="Proteomes" id="UP000675554">
    <property type="component" value="Unassembled WGS sequence"/>
</dbReference>
<dbReference type="SUPFAM" id="SSF103196">
    <property type="entry name" value="Roadblock/LC7 domain"/>
    <property type="match status" value="1"/>
</dbReference>
<name>A0A8T4J2C5_9ACTN</name>
<feature type="domain" description="Roadblock/LAMTOR2" evidence="2">
    <location>
        <begin position="14"/>
        <end position="106"/>
    </location>
</feature>
<dbReference type="PANTHER" id="PTHR36222">
    <property type="entry name" value="SERINE PROTEASE INHIBITOR RV3364C"/>
    <property type="match status" value="1"/>
</dbReference>
<evidence type="ECO:0000313" key="4">
    <source>
        <dbReference type="Proteomes" id="UP000675554"/>
    </source>
</evidence>
<protein>
    <submittedName>
        <fullName evidence="3">Roadblock/LC7 domain-containing protein</fullName>
    </submittedName>
</protein>
<dbReference type="InterPro" id="IPR004942">
    <property type="entry name" value="Roadblock/LAMTOR2_dom"/>
</dbReference>
<evidence type="ECO:0000259" key="2">
    <source>
        <dbReference type="SMART" id="SM00960"/>
    </source>
</evidence>
<sequence length="149" mass="15595">MTSPARRSVREDTSWVLAPLLDLPHVVHAAVISGDGLIEGASPGLEREAAEGVAAMMSALQGAARTTTVAFSGDFGVKLRQTVIESDQGWVFAIPAGENTCLAVFAEPEVNMGVVTHHMQVQVATLGAKTMNAPPRDDAPDRSPHDAPA</sequence>
<feature type="compositionally biased region" description="Basic and acidic residues" evidence="1">
    <location>
        <begin position="135"/>
        <end position="149"/>
    </location>
</feature>
<dbReference type="EMBL" id="JAGSMN010001232">
    <property type="protein sequence ID" value="MBR7678135.1"/>
    <property type="molecule type" value="Genomic_DNA"/>
</dbReference>
<proteinExistence type="predicted"/>